<dbReference type="InterPro" id="IPR006037">
    <property type="entry name" value="RCK_C"/>
</dbReference>
<dbReference type="OrthoDB" id="369355at2"/>
<name>A0A3D9HYA8_9BACL</name>
<feature type="domain" description="RCK C-terminal" evidence="2">
    <location>
        <begin position="136"/>
        <end position="219"/>
    </location>
</feature>
<keyword evidence="4" id="KW-1185">Reference proteome</keyword>
<evidence type="ECO:0000313" key="4">
    <source>
        <dbReference type="Proteomes" id="UP000256869"/>
    </source>
</evidence>
<comment type="caution">
    <text evidence="3">The sequence shown here is derived from an EMBL/GenBank/DDBJ whole genome shotgun (WGS) entry which is preliminary data.</text>
</comment>
<accession>A0A3D9HYA8</accession>
<keyword evidence="1" id="KW-1133">Transmembrane helix</keyword>
<feature type="transmembrane region" description="Helical" evidence="1">
    <location>
        <begin position="91"/>
        <end position="110"/>
    </location>
</feature>
<evidence type="ECO:0000259" key="2">
    <source>
        <dbReference type="PROSITE" id="PS51202"/>
    </source>
</evidence>
<dbReference type="RefSeq" id="WP_115995373.1">
    <property type="nucleotide sequence ID" value="NZ_QRDY01000024.1"/>
</dbReference>
<dbReference type="Pfam" id="PF02080">
    <property type="entry name" value="TrkA_C"/>
    <property type="match status" value="1"/>
</dbReference>
<dbReference type="EMBL" id="QRDY01000024">
    <property type="protein sequence ID" value="RED54498.1"/>
    <property type="molecule type" value="Genomic_DNA"/>
</dbReference>
<dbReference type="PROSITE" id="PS51202">
    <property type="entry name" value="RCK_C"/>
    <property type="match status" value="1"/>
</dbReference>
<protein>
    <submittedName>
        <fullName evidence="3">TrkA family protein</fullName>
    </submittedName>
</protein>
<dbReference type="Gene3D" id="3.30.70.1450">
    <property type="entry name" value="Regulator of K+ conductance, C-terminal domain"/>
    <property type="match status" value="1"/>
</dbReference>
<dbReference type="InterPro" id="IPR036721">
    <property type="entry name" value="RCK_C_sf"/>
</dbReference>
<keyword evidence="1" id="KW-0812">Transmembrane</keyword>
<dbReference type="GO" id="GO:0006813">
    <property type="term" value="P:potassium ion transport"/>
    <property type="evidence" value="ECO:0007669"/>
    <property type="project" value="InterPro"/>
</dbReference>
<gene>
    <name evidence="3" type="ORF">DFP95_12424</name>
</gene>
<dbReference type="AlphaFoldDB" id="A0A3D9HYA8"/>
<sequence length="239" mass="26957">MWFIVTYFAIVLLVIEIAVVLMRSTGLKYDIARFQVISLLTSTGFTTKESELVLGHPVRRRLGMFLILFGVFSFAVIISSISSILAPDLRISYLAVIPVVLALLLVVLKLPMTQPLLMNKFNLPLERKFEIYELPINDVLLHCEDDAFLDIPVGPKSSLIGHTLDIRLKGDADVNVLFIGRGTETIRKDRLRTRLESGDILYIYGEKEEIDRAFGKELEDKDGMMKDEIKALSWIGRGG</sequence>
<dbReference type="Proteomes" id="UP000256869">
    <property type="component" value="Unassembled WGS sequence"/>
</dbReference>
<reference evidence="3 4" key="1">
    <citation type="submission" date="2018-07" db="EMBL/GenBank/DDBJ databases">
        <title>Genomic Encyclopedia of Type Strains, Phase III (KMG-III): the genomes of soil and plant-associated and newly described type strains.</title>
        <authorList>
            <person name="Whitman W."/>
        </authorList>
    </citation>
    <scope>NUCLEOTIDE SEQUENCE [LARGE SCALE GENOMIC DNA]</scope>
    <source>
        <strain evidence="3 4">CECT 8236</strain>
    </source>
</reference>
<organism evidence="3 4">
    <name type="scientific">Cohnella lupini</name>
    <dbReference type="NCBI Taxonomy" id="1294267"/>
    <lineage>
        <taxon>Bacteria</taxon>
        <taxon>Bacillati</taxon>
        <taxon>Bacillota</taxon>
        <taxon>Bacilli</taxon>
        <taxon>Bacillales</taxon>
        <taxon>Paenibacillaceae</taxon>
        <taxon>Cohnella</taxon>
    </lineage>
</organism>
<evidence type="ECO:0000313" key="3">
    <source>
        <dbReference type="EMBL" id="RED54498.1"/>
    </source>
</evidence>
<evidence type="ECO:0000256" key="1">
    <source>
        <dbReference type="SAM" id="Phobius"/>
    </source>
</evidence>
<keyword evidence="1" id="KW-0472">Membrane</keyword>
<feature type="transmembrane region" description="Helical" evidence="1">
    <location>
        <begin position="62"/>
        <end position="85"/>
    </location>
</feature>
<dbReference type="GO" id="GO:0008324">
    <property type="term" value="F:monoatomic cation transmembrane transporter activity"/>
    <property type="evidence" value="ECO:0007669"/>
    <property type="project" value="InterPro"/>
</dbReference>
<proteinExistence type="predicted"/>
<feature type="transmembrane region" description="Helical" evidence="1">
    <location>
        <begin position="6"/>
        <end position="24"/>
    </location>
</feature>
<dbReference type="SUPFAM" id="SSF116726">
    <property type="entry name" value="TrkA C-terminal domain-like"/>
    <property type="match status" value="1"/>
</dbReference>